<feature type="compositionally biased region" description="Polar residues" evidence="1">
    <location>
        <begin position="116"/>
        <end position="142"/>
    </location>
</feature>
<dbReference type="STRING" id="416450.A0A1V6PR28"/>
<keyword evidence="3" id="KW-1185">Reference proteome</keyword>
<gene>
    <name evidence="2" type="ORF">PENANT_c067G11654</name>
</gene>
<organism evidence="2 3">
    <name type="scientific">Penicillium antarcticum</name>
    <dbReference type="NCBI Taxonomy" id="416450"/>
    <lineage>
        <taxon>Eukaryota</taxon>
        <taxon>Fungi</taxon>
        <taxon>Dikarya</taxon>
        <taxon>Ascomycota</taxon>
        <taxon>Pezizomycotina</taxon>
        <taxon>Eurotiomycetes</taxon>
        <taxon>Eurotiomycetidae</taxon>
        <taxon>Eurotiales</taxon>
        <taxon>Aspergillaceae</taxon>
        <taxon>Penicillium</taxon>
    </lineage>
</organism>
<evidence type="ECO:0000313" key="2">
    <source>
        <dbReference type="EMBL" id="OQD78996.1"/>
    </source>
</evidence>
<protein>
    <submittedName>
        <fullName evidence="2">Uncharacterized protein</fullName>
    </submittedName>
</protein>
<feature type="region of interest" description="Disordered" evidence="1">
    <location>
        <begin position="114"/>
        <end position="142"/>
    </location>
</feature>
<dbReference type="Proteomes" id="UP000191672">
    <property type="component" value="Unassembled WGS sequence"/>
</dbReference>
<sequence>MPASRASHTSENSYLNSNVRKRVYQAAMDSAPVRDVELTMASAFLEGGSKRVIKYVEKLEKQQNLLVHGLQELYRRSVKGEDCPSGRLETQCNGQPIIQDLLVRLGVLDETKGEQFSENEGLQQDLSRTNADTQRQPSPIASSRFSCDALHRQHTSPMLRMYGSLLGTRINPEPQMLKAPQSAAPSSMQGAINPLELHCGQQRASNGFNNFNPLDNMSMPDYYNISLGDSYILDRLVPMKCTAQGLYQDVNDDRGDYGDCGDFNQYLHPNTTKSALSGLEGAFSIPTL</sequence>
<dbReference type="AlphaFoldDB" id="A0A1V6PR28"/>
<name>A0A1V6PR28_9EURO</name>
<comment type="caution">
    <text evidence="2">The sequence shown here is derived from an EMBL/GenBank/DDBJ whole genome shotgun (WGS) entry which is preliminary data.</text>
</comment>
<evidence type="ECO:0000256" key="1">
    <source>
        <dbReference type="SAM" id="MobiDB-lite"/>
    </source>
</evidence>
<proteinExistence type="predicted"/>
<dbReference type="EMBL" id="MDYN01000067">
    <property type="protein sequence ID" value="OQD78996.1"/>
    <property type="molecule type" value="Genomic_DNA"/>
</dbReference>
<reference evidence="3" key="1">
    <citation type="journal article" date="2017" name="Nat. Microbiol.">
        <title>Global analysis of biosynthetic gene clusters reveals vast potential of secondary metabolite production in Penicillium species.</title>
        <authorList>
            <person name="Nielsen J.C."/>
            <person name="Grijseels S."/>
            <person name="Prigent S."/>
            <person name="Ji B."/>
            <person name="Dainat J."/>
            <person name="Nielsen K.F."/>
            <person name="Frisvad J.C."/>
            <person name="Workman M."/>
            <person name="Nielsen J."/>
        </authorList>
    </citation>
    <scope>NUCLEOTIDE SEQUENCE [LARGE SCALE GENOMIC DNA]</scope>
    <source>
        <strain evidence="3">IBT 31811</strain>
    </source>
</reference>
<evidence type="ECO:0000313" key="3">
    <source>
        <dbReference type="Proteomes" id="UP000191672"/>
    </source>
</evidence>
<accession>A0A1V6PR28</accession>